<gene>
    <name evidence="1" type="ORF">NCTC11088_01242</name>
</gene>
<organism evidence="1 2">
    <name type="scientific">Peptoniphilus indolicus</name>
    <dbReference type="NCBI Taxonomy" id="33030"/>
    <lineage>
        <taxon>Bacteria</taxon>
        <taxon>Bacillati</taxon>
        <taxon>Bacillota</taxon>
        <taxon>Tissierellia</taxon>
        <taxon>Tissierellales</taxon>
        <taxon>Peptoniphilaceae</taxon>
        <taxon>Peptoniphilus</taxon>
    </lineage>
</organism>
<protein>
    <submittedName>
        <fullName evidence="1">Glutamate racemase</fullName>
    </submittedName>
</protein>
<dbReference type="PROSITE" id="PS00924">
    <property type="entry name" value="ASP_GLU_RACEMASE_2"/>
    <property type="match status" value="1"/>
</dbReference>
<dbReference type="InterPro" id="IPR033134">
    <property type="entry name" value="Asp/Glu_racemase_AS_2"/>
</dbReference>
<dbReference type="RefSeq" id="WP_004819888.1">
    <property type="nucleotide sequence ID" value="NZ_UGTH01000001.1"/>
</dbReference>
<proteinExistence type="predicted"/>
<evidence type="ECO:0000313" key="2">
    <source>
        <dbReference type="Proteomes" id="UP000254777"/>
    </source>
</evidence>
<dbReference type="AlphaFoldDB" id="A0A379DC22"/>
<sequence length="214" mass="24136">MKVAVFAGTKGDTREGVKILNKFDISTIEYPFSNTPEEQTRMQYFSREELNKMFEKNVQEAKTLGAEKIFVYCNSLSLSVDYQEIGEREKIEIITPLETYKNLKGVKNLAIIAANGFSAYSLDRLVAENNVINSSVCIGNMPFVEKIEAEDTDVLNVLNIQGFLNYIEGITGEYKIDTLLIGCTHFSKLSNEIKSMTKLNVVDPTENMIKELMS</sequence>
<dbReference type="Proteomes" id="UP000254777">
    <property type="component" value="Unassembled WGS sequence"/>
</dbReference>
<name>A0A379DC22_9FIRM</name>
<dbReference type="EMBL" id="UGTH01000001">
    <property type="protein sequence ID" value="SUB75447.1"/>
    <property type="molecule type" value="Genomic_DNA"/>
</dbReference>
<accession>A0A379DC22</accession>
<dbReference type="Gene3D" id="3.40.50.1860">
    <property type="match status" value="2"/>
</dbReference>
<evidence type="ECO:0000313" key="1">
    <source>
        <dbReference type="EMBL" id="SUB75447.1"/>
    </source>
</evidence>
<dbReference type="GO" id="GO:0016855">
    <property type="term" value="F:racemase and epimerase activity, acting on amino acids and derivatives"/>
    <property type="evidence" value="ECO:0007669"/>
    <property type="project" value="InterPro"/>
</dbReference>
<dbReference type="InterPro" id="IPR001920">
    <property type="entry name" value="Asp/Glu_race"/>
</dbReference>
<reference evidence="1 2" key="1">
    <citation type="submission" date="2018-06" db="EMBL/GenBank/DDBJ databases">
        <authorList>
            <consortium name="Pathogen Informatics"/>
            <person name="Doyle S."/>
        </authorList>
    </citation>
    <scope>NUCLEOTIDE SEQUENCE [LARGE SCALE GENOMIC DNA]</scope>
    <source>
        <strain evidence="1 2">NCTC11088</strain>
    </source>
</reference>
<dbReference type="SUPFAM" id="SSF53681">
    <property type="entry name" value="Aspartate/glutamate racemase"/>
    <property type="match status" value="1"/>
</dbReference>